<dbReference type="HOGENOM" id="CLU_150079_1_0_11"/>
<dbReference type="EMBL" id="CP001737">
    <property type="protein sequence ID" value="ACV78641.1"/>
    <property type="molecule type" value="Genomic_DNA"/>
</dbReference>
<name>C8XK79_NAKMY</name>
<accession>C8XK79</accession>
<dbReference type="RefSeq" id="WP_015747531.1">
    <property type="nucleotide sequence ID" value="NC_013235.1"/>
</dbReference>
<dbReference type="InParanoid" id="C8XK79"/>
<dbReference type="eggNOG" id="ENOG5033IPK">
    <property type="taxonomic scope" value="Bacteria"/>
</dbReference>
<gene>
    <name evidence="1" type="ordered locus">Namu_2264</name>
</gene>
<dbReference type="Proteomes" id="UP000002218">
    <property type="component" value="Chromosome"/>
</dbReference>
<evidence type="ECO:0000313" key="1">
    <source>
        <dbReference type="EMBL" id="ACV78641.1"/>
    </source>
</evidence>
<dbReference type="OrthoDB" id="4774153at2"/>
<organism evidence="1 2">
    <name type="scientific">Nakamurella multipartita (strain ATCC 700099 / DSM 44233 / CIP 104796 / JCM 9543 / NBRC 105858 / Y-104)</name>
    <name type="common">Microsphaera multipartita</name>
    <dbReference type="NCBI Taxonomy" id="479431"/>
    <lineage>
        <taxon>Bacteria</taxon>
        <taxon>Bacillati</taxon>
        <taxon>Actinomycetota</taxon>
        <taxon>Actinomycetes</taxon>
        <taxon>Nakamurellales</taxon>
        <taxon>Nakamurellaceae</taxon>
        <taxon>Nakamurella</taxon>
    </lineage>
</organism>
<dbReference type="KEGG" id="nml:Namu_2264"/>
<reference evidence="2" key="1">
    <citation type="submission" date="2009-09" db="EMBL/GenBank/DDBJ databases">
        <title>The complete genome of Nakamurella multipartita DSM 44233.</title>
        <authorList>
            <consortium name="US DOE Joint Genome Institute (JGI-PGF)"/>
            <person name="Lucas S."/>
            <person name="Copeland A."/>
            <person name="Lapidus A."/>
            <person name="Glavina del Rio T."/>
            <person name="Dalin E."/>
            <person name="Tice H."/>
            <person name="Bruce D."/>
            <person name="Goodwin L."/>
            <person name="Pitluck S."/>
            <person name="Kyrpides N."/>
            <person name="Mavromatis K."/>
            <person name="Ivanova N."/>
            <person name="Ovchinnikova G."/>
            <person name="Sims D."/>
            <person name="Meincke L."/>
            <person name="Brettin T."/>
            <person name="Detter J.C."/>
            <person name="Han C."/>
            <person name="Larimer F."/>
            <person name="Land M."/>
            <person name="Hauser L."/>
            <person name="Markowitz V."/>
            <person name="Cheng J.-F."/>
            <person name="Hugenholtz P."/>
            <person name="Woyke T."/>
            <person name="Wu D."/>
            <person name="Klenk H.-P."/>
            <person name="Eisen J.A."/>
        </authorList>
    </citation>
    <scope>NUCLEOTIDE SEQUENCE [LARGE SCALE GENOMIC DNA]</scope>
    <source>
        <strain evidence="2">ATCC 700099 / DSM 44233 / CIP 104796 / JCM 9543 / NBRC 105858 / Y-104</strain>
    </source>
</reference>
<sequence>MSEPARLRSFLAAHGGGGEAVIAPIGRVGVRIVVVGTDGAYCDAIAPTVAEAGQWCEQAGIAVADEWTRELAASVSPRPADRRRMAGTGR</sequence>
<evidence type="ECO:0000313" key="2">
    <source>
        <dbReference type="Proteomes" id="UP000002218"/>
    </source>
</evidence>
<dbReference type="AlphaFoldDB" id="C8XK79"/>
<protein>
    <submittedName>
        <fullName evidence="1">Uncharacterized protein</fullName>
    </submittedName>
</protein>
<keyword evidence="2" id="KW-1185">Reference proteome</keyword>
<dbReference type="STRING" id="479431.Namu_2264"/>
<proteinExistence type="predicted"/>
<reference evidence="1 2" key="2">
    <citation type="journal article" date="2010" name="Stand. Genomic Sci.">
        <title>Complete genome sequence of Nakamurella multipartita type strain (Y-104).</title>
        <authorList>
            <person name="Tice H."/>
            <person name="Mayilraj S."/>
            <person name="Sims D."/>
            <person name="Lapidus A."/>
            <person name="Nolan M."/>
            <person name="Lucas S."/>
            <person name="Glavina Del Rio T."/>
            <person name="Copeland A."/>
            <person name="Cheng J.F."/>
            <person name="Meincke L."/>
            <person name="Bruce D."/>
            <person name="Goodwin L."/>
            <person name="Pitluck S."/>
            <person name="Ivanova N."/>
            <person name="Mavromatis K."/>
            <person name="Ovchinnikova G."/>
            <person name="Pati A."/>
            <person name="Chen A."/>
            <person name="Palaniappan K."/>
            <person name="Land M."/>
            <person name="Hauser L."/>
            <person name="Chang Y.J."/>
            <person name="Jeffries C.D."/>
            <person name="Detter J.C."/>
            <person name="Brettin T."/>
            <person name="Rohde M."/>
            <person name="Goker M."/>
            <person name="Bristow J."/>
            <person name="Eisen J.A."/>
            <person name="Markowitz V."/>
            <person name="Hugenholtz P."/>
            <person name="Kyrpides N.C."/>
            <person name="Klenk H.P."/>
            <person name="Chen F."/>
        </authorList>
    </citation>
    <scope>NUCLEOTIDE SEQUENCE [LARGE SCALE GENOMIC DNA]</scope>
    <source>
        <strain evidence="2">ATCC 700099 / DSM 44233 / CIP 104796 / JCM 9543 / NBRC 105858 / Y-104</strain>
    </source>
</reference>